<dbReference type="InterPro" id="IPR011856">
    <property type="entry name" value="tRNA_endonuc-like_dom_sf"/>
</dbReference>
<dbReference type="Gene3D" id="3.40.1350.10">
    <property type="match status" value="1"/>
</dbReference>
<dbReference type="GO" id="GO:0009307">
    <property type="term" value="P:DNA restriction-modification system"/>
    <property type="evidence" value="ECO:0007669"/>
    <property type="project" value="InterPro"/>
</dbReference>
<keyword evidence="4" id="KW-0378">Hydrolase</keyword>
<keyword evidence="2" id="KW-0812">Transmembrane</keyword>
<comment type="caution">
    <text evidence="4">The sequence shown here is derived from an EMBL/GenBank/DDBJ whole genome shotgun (WGS) entry which is preliminary data.</text>
</comment>
<sequence>MEKERLVNFISTIMDDSGFNVTKNYRVGNETIDIYGTLRTKAGEVGVVVACKNYEEPWTVGLEVVKDMEKLARKVHASKIIIFTTSSYSHACAIYAQKRNIKLVDRKGLIKIAKNYAERRNIVSEPVVSYEDEYSGYNAPVNRKPARLDSKSHGGRFSHRQKSQRSSRSSNMYSSRPSAYSNSGYTNRSRSGGHFSLSKPSVGSGMMNKMSNVNISGMLDLYENHQIIYLIILIILASAVAYLFSLVTSGPFTGLGKIITSAIICFGGLGLVERNISNLIFKAGIIFFISIIISIIITTM</sequence>
<accession>A0A2V2BM27</accession>
<dbReference type="GO" id="GO:0004519">
    <property type="term" value="F:endonuclease activity"/>
    <property type="evidence" value="ECO:0007669"/>
    <property type="project" value="UniProtKB-KW"/>
</dbReference>
<dbReference type="Proteomes" id="UP000246004">
    <property type="component" value="Unassembled WGS sequence"/>
</dbReference>
<dbReference type="InterPro" id="IPR011335">
    <property type="entry name" value="Restrct_endonuc-II-like"/>
</dbReference>
<feature type="compositionally biased region" description="Basic residues" evidence="1">
    <location>
        <begin position="153"/>
        <end position="165"/>
    </location>
</feature>
<evidence type="ECO:0000259" key="3">
    <source>
        <dbReference type="Pfam" id="PF04471"/>
    </source>
</evidence>
<proteinExistence type="predicted"/>
<evidence type="ECO:0000256" key="1">
    <source>
        <dbReference type="SAM" id="MobiDB-lite"/>
    </source>
</evidence>
<name>A0A2V2BM27_9EURY</name>
<organism evidence="4 5">
    <name type="scientific">Methanosphaera cuniculi</name>
    <dbReference type="NCBI Taxonomy" id="1077256"/>
    <lineage>
        <taxon>Archaea</taxon>
        <taxon>Methanobacteriati</taxon>
        <taxon>Methanobacteriota</taxon>
        <taxon>Methanomada group</taxon>
        <taxon>Methanobacteria</taxon>
        <taxon>Methanobacteriales</taxon>
        <taxon>Methanobacteriaceae</taxon>
        <taxon>Methanosphaera</taxon>
    </lineage>
</organism>
<feature type="compositionally biased region" description="Low complexity" evidence="1">
    <location>
        <begin position="166"/>
        <end position="181"/>
    </location>
</feature>
<keyword evidence="4" id="KW-0540">Nuclease</keyword>
<feature type="transmembrane region" description="Helical" evidence="2">
    <location>
        <begin position="279"/>
        <end position="297"/>
    </location>
</feature>
<gene>
    <name evidence="4" type="ORF">MSCUN_02640</name>
</gene>
<dbReference type="GO" id="GO:0003677">
    <property type="term" value="F:DNA binding"/>
    <property type="evidence" value="ECO:0007669"/>
    <property type="project" value="InterPro"/>
</dbReference>
<keyword evidence="2" id="KW-1133">Transmembrane helix</keyword>
<keyword evidence="2" id="KW-0472">Membrane</keyword>
<dbReference type="Pfam" id="PF04471">
    <property type="entry name" value="Mrr_cat"/>
    <property type="match status" value="1"/>
</dbReference>
<dbReference type="SUPFAM" id="SSF52980">
    <property type="entry name" value="Restriction endonuclease-like"/>
    <property type="match status" value="1"/>
</dbReference>
<evidence type="ECO:0000313" key="4">
    <source>
        <dbReference type="EMBL" id="PWL08826.1"/>
    </source>
</evidence>
<feature type="transmembrane region" description="Helical" evidence="2">
    <location>
        <begin position="254"/>
        <end position="272"/>
    </location>
</feature>
<feature type="transmembrane region" description="Helical" evidence="2">
    <location>
        <begin position="227"/>
        <end position="248"/>
    </location>
</feature>
<dbReference type="InterPro" id="IPR007560">
    <property type="entry name" value="Restrct_endonuc_IV_Mrr"/>
</dbReference>
<dbReference type="AlphaFoldDB" id="A0A2V2BM27"/>
<feature type="region of interest" description="Disordered" evidence="1">
    <location>
        <begin position="141"/>
        <end position="193"/>
    </location>
</feature>
<evidence type="ECO:0000256" key="2">
    <source>
        <dbReference type="SAM" id="Phobius"/>
    </source>
</evidence>
<keyword evidence="4" id="KW-0255">Endonuclease</keyword>
<feature type="domain" description="Restriction endonuclease type IV Mrr" evidence="3">
    <location>
        <begin position="1"/>
        <end position="112"/>
    </location>
</feature>
<dbReference type="EMBL" id="LWMS01000008">
    <property type="protein sequence ID" value="PWL08826.1"/>
    <property type="molecule type" value="Genomic_DNA"/>
</dbReference>
<reference evidence="4 5" key="1">
    <citation type="submission" date="2016-04" db="EMBL/GenBank/DDBJ databases">
        <title>Genome sequence of Methanosphaera cuniculi DSM 4103.</title>
        <authorList>
            <person name="Poehlein A."/>
            <person name="Seedorf H."/>
            <person name="Daniel R."/>
        </authorList>
    </citation>
    <scope>NUCLEOTIDE SEQUENCE [LARGE SCALE GENOMIC DNA]</scope>
    <source>
        <strain evidence="4 5">DSM 4103</strain>
    </source>
</reference>
<evidence type="ECO:0000313" key="5">
    <source>
        <dbReference type="Proteomes" id="UP000246004"/>
    </source>
</evidence>
<protein>
    <submittedName>
        <fullName evidence="4">Restriction endonuclease</fullName>
    </submittedName>
</protein>